<feature type="compositionally biased region" description="Polar residues" evidence="1">
    <location>
        <begin position="298"/>
        <end position="310"/>
    </location>
</feature>
<protein>
    <recommendedName>
        <fullName evidence="2">Nucleoplasmin-like domain-containing protein</fullName>
    </recommendedName>
</protein>
<feature type="domain" description="Nucleoplasmin-like" evidence="2">
    <location>
        <begin position="11"/>
        <end position="91"/>
    </location>
</feature>
<sequence>MSAATSLGFCLAALGPDCPQVNSTTLVELEHLDLDTIETDEESPGDYAAETRKTYLCGLSAACCLNILLAADEEVTIMSKGPNTIYLSGCYLKIVGSSADLPSRITSDEESSAIRQMVVPENAVPQTPHVSNRTTSLGIPTAQNLKSGLETKDAGTQTVFRTALEGGTKDSVNQVSTVHLLARETEIIPSPSVLVAATNLPQPPISSNSEQSERGSLSIEKQTVESHSTPSALAATNLPQPPISSNNGQSEPGSLTPGQQTVESHSTPSLSILVSDTNLPQPPISSNSEQSERGSLSIEKQTVESHSFPSGLSLPDSHMSDSPIERPTSVGMPTIQPVSLPTSSSQSTSSSHISVDADEEHAASPFLANAVDNALDEDAAEEDAVQSLTLLHQPIVSPDTGTGLKDLYQNAEEEHHGLVIRRLSNNSLQNDTAGISTELIGALSAPNNVPQKRKRVGESDEDLESSTWRKRESKRQKGFFFKIPKHPPGR</sequence>
<dbReference type="Pfam" id="PF17800">
    <property type="entry name" value="NPL"/>
    <property type="match status" value="1"/>
</dbReference>
<name>A0A164QIQ6_9AGAM</name>
<evidence type="ECO:0000313" key="3">
    <source>
        <dbReference type="EMBL" id="KZS89699.1"/>
    </source>
</evidence>
<feature type="compositionally biased region" description="Low complexity" evidence="1">
    <location>
        <begin position="336"/>
        <end position="354"/>
    </location>
</feature>
<feature type="compositionally biased region" description="Basic residues" evidence="1">
    <location>
        <begin position="471"/>
        <end position="490"/>
    </location>
</feature>
<evidence type="ECO:0000313" key="4">
    <source>
        <dbReference type="Proteomes" id="UP000076722"/>
    </source>
</evidence>
<accession>A0A164QIQ6</accession>
<organism evidence="3 4">
    <name type="scientific">Sistotremastrum niveocremeum HHB9708</name>
    <dbReference type="NCBI Taxonomy" id="1314777"/>
    <lineage>
        <taxon>Eukaryota</taxon>
        <taxon>Fungi</taxon>
        <taxon>Dikarya</taxon>
        <taxon>Basidiomycota</taxon>
        <taxon>Agaricomycotina</taxon>
        <taxon>Agaricomycetes</taxon>
        <taxon>Sistotremastrales</taxon>
        <taxon>Sistotremastraceae</taxon>
        <taxon>Sertulicium</taxon>
        <taxon>Sertulicium niveocremeum</taxon>
    </lineage>
</organism>
<evidence type="ECO:0000259" key="2">
    <source>
        <dbReference type="Pfam" id="PF17800"/>
    </source>
</evidence>
<dbReference type="AlphaFoldDB" id="A0A164QIQ6"/>
<dbReference type="InterPro" id="IPR041232">
    <property type="entry name" value="NPL"/>
</dbReference>
<proteinExistence type="predicted"/>
<gene>
    <name evidence="3" type="ORF">SISNIDRAFT_469204</name>
</gene>
<feature type="region of interest" description="Disordered" evidence="1">
    <location>
        <begin position="446"/>
        <end position="490"/>
    </location>
</feature>
<feature type="compositionally biased region" description="Polar residues" evidence="1">
    <location>
        <begin position="219"/>
        <end position="231"/>
    </location>
</feature>
<dbReference type="Proteomes" id="UP000076722">
    <property type="component" value="Unassembled WGS sequence"/>
</dbReference>
<feature type="region of interest" description="Disordered" evidence="1">
    <location>
        <begin position="199"/>
        <end position="359"/>
    </location>
</feature>
<keyword evidence="4" id="KW-1185">Reference proteome</keyword>
<reference evidence="3 4" key="1">
    <citation type="journal article" date="2016" name="Mol. Biol. Evol.">
        <title>Comparative Genomics of Early-Diverging Mushroom-Forming Fungi Provides Insights into the Origins of Lignocellulose Decay Capabilities.</title>
        <authorList>
            <person name="Nagy L.G."/>
            <person name="Riley R."/>
            <person name="Tritt A."/>
            <person name="Adam C."/>
            <person name="Daum C."/>
            <person name="Floudas D."/>
            <person name="Sun H."/>
            <person name="Yadav J.S."/>
            <person name="Pangilinan J."/>
            <person name="Larsson K.H."/>
            <person name="Matsuura K."/>
            <person name="Barry K."/>
            <person name="Labutti K."/>
            <person name="Kuo R."/>
            <person name="Ohm R.A."/>
            <person name="Bhattacharya S.S."/>
            <person name="Shirouzu T."/>
            <person name="Yoshinaga Y."/>
            <person name="Martin F.M."/>
            <person name="Grigoriev I.V."/>
            <person name="Hibbett D.S."/>
        </authorList>
    </citation>
    <scope>NUCLEOTIDE SEQUENCE [LARGE SCALE GENOMIC DNA]</scope>
    <source>
        <strain evidence="3 4">HHB9708</strain>
    </source>
</reference>
<dbReference type="EMBL" id="KV419426">
    <property type="protein sequence ID" value="KZS89699.1"/>
    <property type="molecule type" value="Genomic_DNA"/>
</dbReference>
<feature type="compositionally biased region" description="Polar residues" evidence="1">
    <location>
        <begin position="243"/>
        <end position="289"/>
    </location>
</feature>
<evidence type="ECO:0000256" key="1">
    <source>
        <dbReference type="SAM" id="MobiDB-lite"/>
    </source>
</evidence>